<dbReference type="InterPro" id="IPR013083">
    <property type="entry name" value="Znf_RING/FYVE/PHD"/>
</dbReference>
<dbReference type="Gene3D" id="1.10.10.60">
    <property type="entry name" value="Homeodomain-like"/>
    <property type="match status" value="1"/>
</dbReference>
<dbReference type="SUPFAM" id="SSF57903">
    <property type="entry name" value="FYVE/PHD zinc finger"/>
    <property type="match status" value="2"/>
</dbReference>
<feature type="region of interest" description="Disordered" evidence="6">
    <location>
        <begin position="1458"/>
        <end position="1686"/>
    </location>
</feature>
<feature type="compositionally biased region" description="Pro residues" evidence="6">
    <location>
        <begin position="1570"/>
        <end position="1587"/>
    </location>
</feature>
<dbReference type="InterPro" id="IPR019787">
    <property type="entry name" value="Znf_PHD-finger"/>
</dbReference>
<keyword evidence="13" id="KW-1185">Reference proteome</keyword>
<dbReference type="InterPro" id="IPR029617">
    <property type="entry name" value="Snt2"/>
</dbReference>
<proteinExistence type="predicted"/>
<feature type="region of interest" description="Disordered" evidence="6">
    <location>
        <begin position="943"/>
        <end position="968"/>
    </location>
</feature>
<feature type="compositionally biased region" description="Low complexity" evidence="6">
    <location>
        <begin position="154"/>
        <end position="206"/>
    </location>
</feature>
<feature type="domain" description="PHD-type" evidence="7">
    <location>
        <begin position="445"/>
        <end position="497"/>
    </location>
</feature>
<dbReference type="InterPro" id="IPR043151">
    <property type="entry name" value="BAH_sf"/>
</dbReference>
<feature type="compositionally biased region" description="Polar residues" evidence="6">
    <location>
        <begin position="63"/>
        <end position="92"/>
    </location>
</feature>
<feature type="compositionally biased region" description="Basic and acidic residues" evidence="6">
    <location>
        <begin position="117"/>
        <end position="127"/>
    </location>
</feature>
<feature type="compositionally biased region" description="Pro residues" evidence="6">
    <location>
        <begin position="1458"/>
        <end position="1472"/>
    </location>
</feature>
<dbReference type="PROSITE" id="PS51038">
    <property type="entry name" value="BAH"/>
    <property type="match status" value="1"/>
</dbReference>
<feature type="compositionally biased region" description="Low complexity" evidence="6">
    <location>
        <begin position="228"/>
        <end position="257"/>
    </location>
</feature>
<evidence type="ECO:0000313" key="13">
    <source>
        <dbReference type="Proteomes" id="UP001390339"/>
    </source>
</evidence>
<dbReference type="PANTHER" id="PTHR47672">
    <property type="entry name" value="E3 UBIQUITIN-PROTEIN LIGASE SNT2"/>
    <property type="match status" value="1"/>
</dbReference>
<name>A0ABR2J5W0_9PEZI</name>
<dbReference type="PROSITE" id="PS50081">
    <property type="entry name" value="ZF_DAG_PE_2"/>
    <property type="match status" value="1"/>
</dbReference>
<feature type="compositionally biased region" description="Polar residues" evidence="6">
    <location>
        <begin position="1502"/>
        <end position="1516"/>
    </location>
</feature>
<feature type="domain" description="ELM2" evidence="10">
    <location>
        <begin position="586"/>
        <end position="737"/>
    </location>
</feature>
<dbReference type="Pfam" id="PF13831">
    <property type="entry name" value="PHD_2"/>
    <property type="match status" value="1"/>
</dbReference>
<accession>A0ABR2J5W0</accession>
<dbReference type="PROSITE" id="PS50016">
    <property type="entry name" value="ZF_PHD_2"/>
    <property type="match status" value="2"/>
</dbReference>
<feature type="compositionally biased region" description="Acidic residues" evidence="6">
    <location>
        <begin position="517"/>
        <end position="529"/>
    </location>
</feature>
<feature type="compositionally biased region" description="Polar residues" evidence="6">
    <location>
        <begin position="1654"/>
        <end position="1665"/>
    </location>
</feature>
<feature type="region of interest" description="Disordered" evidence="6">
    <location>
        <begin position="505"/>
        <end position="545"/>
    </location>
</feature>
<dbReference type="InterPro" id="IPR011011">
    <property type="entry name" value="Znf_FYVE_PHD"/>
</dbReference>
<gene>
    <name evidence="12" type="ORF">PGQ11_003546</name>
</gene>
<feature type="compositionally biased region" description="Low complexity" evidence="6">
    <location>
        <begin position="943"/>
        <end position="954"/>
    </location>
</feature>
<keyword evidence="2 5" id="KW-0863">Zinc-finger</keyword>
<evidence type="ECO:0000313" key="12">
    <source>
        <dbReference type="EMBL" id="KAK8873032.1"/>
    </source>
</evidence>
<dbReference type="PANTHER" id="PTHR47672:SF1">
    <property type="entry name" value="E3 UBIQUITIN-PROTEIN LIGASE SNT2"/>
    <property type="match status" value="1"/>
</dbReference>
<dbReference type="InterPro" id="IPR000949">
    <property type="entry name" value="ELM2_dom"/>
</dbReference>
<evidence type="ECO:0000259" key="11">
    <source>
        <dbReference type="PROSITE" id="PS51805"/>
    </source>
</evidence>
<dbReference type="PROSITE" id="PS51805">
    <property type="entry name" value="EPHD"/>
    <property type="match status" value="1"/>
</dbReference>
<dbReference type="SMART" id="SM00439">
    <property type="entry name" value="BAH"/>
    <property type="match status" value="1"/>
</dbReference>
<protein>
    <submittedName>
        <fullName evidence="12">PHD type zinc finger protein with BAH domain-containing protein</fullName>
    </submittedName>
</protein>
<dbReference type="SMART" id="SM00249">
    <property type="entry name" value="PHD"/>
    <property type="match status" value="3"/>
</dbReference>
<sequence length="1686" mass="184536">MAPKSQSVSSTLDQPNPASSSTKATPDSGSHNNSSSHNTTNSPTAQPTPNNATPELVADPQPMSKSMATAGANSATKDNMSSSSQPSPYGTRSRNRGQARPNYAEDKDADIEMFDAVQDKKEEEPKKPSRQAGNSANGSSDTPRTSIPTSRKGTTATNTNATANATTTTTTTTTTDDSKPSTTTTKDHQSAAGSANATPSSASSSSSKKRKAASQSTTNGAHAHTAPATTQGSNASTATAGTRRSTVNAAAAATAPSGGTGAGFRETNMLSFEKCGANPKDGKMIADDGTVLQHNDHVYLVCEPPGEPYYLGRIMEFLHMQNDSSKPVDALRINWYYRPKDIGKKVNDTRLVFATMHSDISPLTALRGKCEIRHKAEIDSMDAYRKNPDCFWFEKLYDRYIQKNYDVIPCSQIVNVPGKVKKVLDERWKYILVEQGRSKEFTSAVKLCKRCVGYCANNDSVDCAVCQQTYHMNCVRPPLLKKPSRGFAWACAACSRAQERKLEARNTPSLLDPHPEAEEEEYWDEEEDDHGAKTNGTSPADAIDDTHQPATAEQMYHASLWPYRYLGIHCKPEDALDYDDRIYPRAGSRQGPKHQANVLPWYGRPVKLVKPLEIKKGSRKDGKHSKEVLAAIEADKLAREKRPKWVQDEPAGYVARGEDYDNNDPNNTAQLLYKPADECGASITHQEIDKYMTNAKALATSLDLPELSTNLQDVARDELFKAQFNPAKAIEAVKKTDHAVFKEPQLSATELKKFEEAIGKFGSELLYVTRHVKTVKHKNIVRFYYTWKKTSKGKQIWGNYSGRKGKKELRKAEATASKLQDDVADDHDDSAFDTEKAVERKRNFMCKFCSTKSSRQWRRAPNVTQAMVTEGSGKNKDKGTQYIVALCRRCAELWRRYAIQWEDMEELAKKVQTSGGRSWKRRVDEELLKELAAANEMMSATVYSTPSASATPSVSAPPPNGTVEPPPRKKLKTLADKEAELNASDSGSMSGVVVPKKKEKVVVEKPAPPPVPEIPKPRTLPCAICGQLDPVGDQQLLACKECRLSVHRKCYGVVDNRQPGKWTCDTCLNDKNPQVSLNYKCLLCPVETTEQDFVEPPKSTHKKKTEKEREKDRQEREAAQKAADYYRKKQEELNRPLNPREPLKRTADNNWVHVSCAVWTPEVRFGNPKALSPSEGIPLIPLARWREECRVCKSAGGACVSCHHCKAPVHVECARQGDYILGFEVSPVKGSRRDQTTVVNINGDTGSMSAAVWCKEHVPAKSVVHHMQDLVNQEENSKTDSPGLNALQLFVQNFKQADEALTGTVRKAKLLEIIGNFKQAAYTPSYADRPKGDKVCITCGIDISPKWWPIDKVHEKALTNGHYGSLGTEAQKFVDQRTFQCHKCKKVGRKPAPHVPTPPEEAVPPQMDPARAPPALAAALTSPPAVAAAAQYPPVDAYEPRPWAALTQVAPPVAPPPMQAPSVVPPGPPPVNAPHVAPSPMAAPITQPPPPHHHYPPPPPTGTSYSDWHRTATQHSPPVHHMNGGPGSHGGLHPNHLRDLRPPPIAPISHHSGPPLHHSVMGQPMTNGMPPSPPRRAPAVPNGPAPYLPGYHHPTHQPTHHPTHHSLHNLTNGGPPPRAAGDHSFSAGLLGNRSPFSTPHGSPPVPRDGLPMSRESSMSNANQPRPNDGRAASGASASPSLRNLLS</sequence>
<dbReference type="Pfam" id="PF00628">
    <property type="entry name" value="PHD"/>
    <property type="match status" value="1"/>
</dbReference>
<feature type="region of interest" description="Disordered" evidence="6">
    <location>
        <begin position="1093"/>
        <end position="1122"/>
    </location>
</feature>
<dbReference type="Pfam" id="PF13832">
    <property type="entry name" value="zf-HC5HC2H_2"/>
    <property type="match status" value="1"/>
</dbReference>
<feature type="region of interest" description="Disordered" evidence="6">
    <location>
        <begin position="1388"/>
        <end position="1409"/>
    </location>
</feature>
<evidence type="ECO:0000256" key="2">
    <source>
        <dbReference type="ARBA" id="ARBA00022771"/>
    </source>
</evidence>
<feature type="region of interest" description="Disordered" evidence="6">
    <location>
        <begin position="1"/>
        <end position="264"/>
    </location>
</feature>
<feature type="compositionally biased region" description="Pro residues" evidence="6">
    <location>
        <begin position="1393"/>
        <end position="1402"/>
    </location>
</feature>
<dbReference type="Gene3D" id="2.30.30.490">
    <property type="match status" value="1"/>
</dbReference>
<evidence type="ECO:0000256" key="4">
    <source>
        <dbReference type="ARBA" id="ARBA00023242"/>
    </source>
</evidence>
<keyword evidence="1" id="KW-0479">Metal-binding</keyword>
<evidence type="ECO:0000256" key="1">
    <source>
        <dbReference type="ARBA" id="ARBA00022723"/>
    </source>
</evidence>
<dbReference type="InterPro" id="IPR002219">
    <property type="entry name" value="PKC_DAG/PE"/>
</dbReference>
<dbReference type="Gene3D" id="3.30.40.10">
    <property type="entry name" value="Zinc/RING finger domain, C3HC4 (zinc finger)"/>
    <property type="match status" value="3"/>
</dbReference>
<evidence type="ECO:0000256" key="5">
    <source>
        <dbReference type="PROSITE-ProRule" id="PRU00146"/>
    </source>
</evidence>
<evidence type="ECO:0000259" key="7">
    <source>
        <dbReference type="PROSITE" id="PS50016"/>
    </source>
</evidence>
<evidence type="ECO:0000259" key="8">
    <source>
        <dbReference type="PROSITE" id="PS50081"/>
    </source>
</evidence>
<dbReference type="Pfam" id="PF01426">
    <property type="entry name" value="BAH"/>
    <property type="match status" value="1"/>
</dbReference>
<feature type="compositionally biased region" description="Polar residues" evidence="6">
    <location>
        <begin position="131"/>
        <end position="153"/>
    </location>
</feature>
<dbReference type="InterPro" id="IPR001025">
    <property type="entry name" value="BAH_dom"/>
</dbReference>
<feature type="compositionally biased region" description="Basic residues" evidence="6">
    <location>
        <begin position="1593"/>
        <end position="1607"/>
    </location>
</feature>
<dbReference type="PROSITE" id="PS51156">
    <property type="entry name" value="ELM2"/>
    <property type="match status" value="1"/>
</dbReference>
<keyword evidence="4" id="KW-0539">Nucleus</keyword>
<feature type="compositionally biased region" description="Basic and acidic residues" evidence="6">
    <location>
        <begin position="1105"/>
        <end position="1122"/>
    </location>
</feature>
<dbReference type="EMBL" id="JAPCWZ010000003">
    <property type="protein sequence ID" value="KAK8873032.1"/>
    <property type="molecule type" value="Genomic_DNA"/>
</dbReference>
<dbReference type="CDD" id="cd15497">
    <property type="entry name" value="PHD1_Snt2p_like"/>
    <property type="match status" value="1"/>
</dbReference>
<feature type="domain" description="BAH" evidence="9">
    <location>
        <begin position="290"/>
        <end position="408"/>
    </location>
</feature>
<keyword evidence="3" id="KW-0862">Zinc</keyword>
<evidence type="ECO:0000259" key="10">
    <source>
        <dbReference type="PROSITE" id="PS51156"/>
    </source>
</evidence>
<feature type="compositionally biased region" description="Low complexity" evidence="6">
    <location>
        <begin position="30"/>
        <end position="54"/>
    </location>
</feature>
<comment type="caution">
    <text evidence="12">The sequence shown here is derived from an EMBL/GenBank/DDBJ whole genome shotgun (WGS) entry which is preliminary data.</text>
</comment>
<evidence type="ECO:0000259" key="9">
    <source>
        <dbReference type="PROSITE" id="PS51038"/>
    </source>
</evidence>
<evidence type="ECO:0000256" key="3">
    <source>
        <dbReference type="ARBA" id="ARBA00022833"/>
    </source>
</evidence>
<dbReference type="InterPro" id="IPR034732">
    <property type="entry name" value="EPHD"/>
</dbReference>
<reference evidence="12 13" key="1">
    <citation type="journal article" date="2024" name="IMA Fungus">
        <title>Apiospora arundinis, a panoply of carbohydrate-active enzymes and secondary metabolites.</title>
        <authorList>
            <person name="Sorensen T."/>
            <person name="Petersen C."/>
            <person name="Muurmann A.T."/>
            <person name="Christiansen J.V."/>
            <person name="Brundto M.L."/>
            <person name="Overgaard C.K."/>
            <person name="Boysen A.T."/>
            <person name="Wollenberg R.D."/>
            <person name="Larsen T.O."/>
            <person name="Sorensen J.L."/>
            <person name="Nielsen K.L."/>
            <person name="Sondergaard T.E."/>
        </authorList>
    </citation>
    <scope>NUCLEOTIDE SEQUENCE [LARGE SCALE GENOMIC DNA]</scope>
    <source>
        <strain evidence="12 13">AAU 773</strain>
    </source>
</reference>
<organism evidence="12 13">
    <name type="scientific">Apiospora arundinis</name>
    <dbReference type="NCBI Taxonomy" id="335852"/>
    <lineage>
        <taxon>Eukaryota</taxon>
        <taxon>Fungi</taxon>
        <taxon>Dikarya</taxon>
        <taxon>Ascomycota</taxon>
        <taxon>Pezizomycotina</taxon>
        <taxon>Sordariomycetes</taxon>
        <taxon>Xylariomycetidae</taxon>
        <taxon>Amphisphaeriales</taxon>
        <taxon>Apiosporaceae</taxon>
        <taxon>Apiospora</taxon>
    </lineage>
</organism>
<feature type="domain" description="PHD-type" evidence="7">
    <location>
        <begin position="1019"/>
        <end position="1070"/>
    </location>
</feature>
<dbReference type="Proteomes" id="UP001390339">
    <property type="component" value="Unassembled WGS sequence"/>
</dbReference>
<feature type="domain" description="Phorbol-ester/DAG-type" evidence="8">
    <location>
        <begin position="1022"/>
        <end position="1064"/>
    </location>
</feature>
<feature type="compositionally biased region" description="Low complexity" evidence="6">
    <location>
        <begin position="1671"/>
        <end position="1680"/>
    </location>
</feature>
<evidence type="ECO:0000256" key="6">
    <source>
        <dbReference type="SAM" id="MobiDB-lite"/>
    </source>
</evidence>
<dbReference type="InterPro" id="IPR001965">
    <property type="entry name" value="Znf_PHD"/>
</dbReference>
<feature type="compositionally biased region" description="Pro residues" evidence="6">
    <location>
        <begin position="1486"/>
        <end position="1501"/>
    </location>
</feature>
<feature type="compositionally biased region" description="Polar residues" evidence="6">
    <location>
        <begin position="1"/>
        <end position="29"/>
    </location>
</feature>
<feature type="domain" description="PHD-type" evidence="11">
    <location>
        <begin position="1126"/>
        <end position="1258"/>
    </location>
</feature>